<feature type="signal peptide" evidence="6">
    <location>
        <begin position="1"/>
        <end position="31"/>
    </location>
</feature>
<keyword evidence="3 6" id="KW-0732">Signal</keyword>
<dbReference type="RefSeq" id="WP_137341751.1">
    <property type="nucleotide sequence ID" value="NZ_BSQH01000002.1"/>
</dbReference>
<dbReference type="AlphaFoldDB" id="A0A4V6BIM5"/>
<evidence type="ECO:0000256" key="3">
    <source>
        <dbReference type="ARBA" id="ARBA00022729"/>
    </source>
</evidence>
<feature type="domain" description="RagB/SusD" evidence="7">
    <location>
        <begin position="271"/>
        <end position="520"/>
    </location>
</feature>
<reference evidence="9 10" key="1">
    <citation type="submission" date="2019-05" db="EMBL/GenBank/DDBJ databases">
        <title>Dyadobacter AR-3-8 sp. nov., isolated from arctic soil.</title>
        <authorList>
            <person name="Chaudhary D.K."/>
        </authorList>
    </citation>
    <scope>NUCLEOTIDE SEQUENCE [LARGE SCALE GENOMIC DNA]</scope>
    <source>
        <strain evidence="9 10">AR-3-8</strain>
    </source>
</reference>
<evidence type="ECO:0000256" key="5">
    <source>
        <dbReference type="ARBA" id="ARBA00023237"/>
    </source>
</evidence>
<accession>A0A4V6BIM5</accession>
<organism evidence="9 10">
    <name type="scientific">Dyadobacter frigoris</name>
    <dbReference type="NCBI Taxonomy" id="2576211"/>
    <lineage>
        <taxon>Bacteria</taxon>
        <taxon>Pseudomonadati</taxon>
        <taxon>Bacteroidota</taxon>
        <taxon>Cytophagia</taxon>
        <taxon>Cytophagales</taxon>
        <taxon>Spirosomataceae</taxon>
        <taxon>Dyadobacter</taxon>
    </lineage>
</organism>
<protein>
    <submittedName>
        <fullName evidence="9">RagB/SusD family nutrient uptake outer membrane protein</fullName>
    </submittedName>
</protein>
<feature type="chain" id="PRO_5020978549" evidence="6">
    <location>
        <begin position="32"/>
        <end position="522"/>
    </location>
</feature>
<dbReference type="GO" id="GO:0009279">
    <property type="term" value="C:cell outer membrane"/>
    <property type="evidence" value="ECO:0007669"/>
    <property type="project" value="UniProtKB-SubCell"/>
</dbReference>
<dbReference type="InterPro" id="IPR011990">
    <property type="entry name" value="TPR-like_helical_dom_sf"/>
</dbReference>
<feature type="domain" description="SusD-like N-terminal" evidence="8">
    <location>
        <begin position="105"/>
        <end position="231"/>
    </location>
</feature>
<dbReference type="Pfam" id="PF14322">
    <property type="entry name" value="SusD-like_3"/>
    <property type="match status" value="1"/>
</dbReference>
<comment type="caution">
    <text evidence="9">The sequence shown here is derived from an EMBL/GenBank/DDBJ whole genome shotgun (WGS) entry which is preliminary data.</text>
</comment>
<dbReference type="CDD" id="cd08977">
    <property type="entry name" value="SusD"/>
    <property type="match status" value="1"/>
</dbReference>
<sequence length="522" mass="58157">MKNIFNRANKGKFLVLPLVFVVIVFMTQTCSEDDLDLTNPNALSTANFWKTPDDAEKGLVAVYGPLTTTQGWGRMIGGILTIQRGDDANAFSWPAVNDPGTFTVVPTDGRVGEGWGELNAIVARANSVLFYVPKIDMDAAQKTRILGEASFLRALAHFYLLNMWGNIPLITTPVEQVSDLFVEQATQEAVWASIISDLKLAQSSLPETVEAKDVGRATWGAATGLLGKSYLFTKSWANAAAEFKKIIDKPNLYRLVTNYQDNFLTATNNNTESIWELQYESNVNASWGTSGTPNVGRGQAYEPDIAPPAYSSQGSISVNKWVFDAFMKQKTKDGKIDPRAYATMVWNYPGAKIYQDAFKTKMTGADTNRIWDRKYLNYDRESSLVPGSWWYASNNRRMIRLADVLLMYAEAQNEATGPDATAYAAINQVRARANMPEITPGLTQTTFRTAVRDERVLELSLEGDRIFDLLRWGTMADVFLNHPEYRSNSGGKFIKGKNEYLPIPFNDVSANPKIKQNPGYIN</sequence>
<dbReference type="Gene3D" id="1.25.40.390">
    <property type="match status" value="1"/>
</dbReference>
<dbReference type="EMBL" id="SZVO01000009">
    <property type="protein sequence ID" value="TKT90583.1"/>
    <property type="molecule type" value="Genomic_DNA"/>
</dbReference>
<dbReference type="OrthoDB" id="9792139at2"/>
<evidence type="ECO:0000259" key="8">
    <source>
        <dbReference type="Pfam" id="PF14322"/>
    </source>
</evidence>
<comment type="subcellular location">
    <subcellularLocation>
        <location evidence="1">Cell outer membrane</location>
    </subcellularLocation>
</comment>
<keyword evidence="4" id="KW-0472">Membrane</keyword>
<gene>
    <name evidence="9" type="ORF">FDK13_19860</name>
</gene>
<evidence type="ECO:0000259" key="7">
    <source>
        <dbReference type="Pfam" id="PF07980"/>
    </source>
</evidence>
<evidence type="ECO:0000256" key="4">
    <source>
        <dbReference type="ARBA" id="ARBA00023136"/>
    </source>
</evidence>
<keyword evidence="5" id="KW-0998">Cell outer membrane</keyword>
<comment type="similarity">
    <text evidence="2">Belongs to the SusD family.</text>
</comment>
<evidence type="ECO:0000256" key="6">
    <source>
        <dbReference type="SAM" id="SignalP"/>
    </source>
</evidence>
<evidence type="ECO:0000256" key="1">
    <source>
        <dbReference type="ARBA" id="ARBA00004442"/>
    </source>
</evidence>
<proteinExistence type="inferred from homology"/>
<evidence type="ECO:0000313" key="10">
    <source>
        <dbReference type="Proteomes" id="UP000304900"/>
    </source>
</evidence>
<dbReference type="InterPro" id="IPR012944">
    <property type="entry name" value="SusD_RagB_dom"/>
</dbReference>
<dbReference type="Pfam" id="PF07980">
    <property type="entry name" value="SusD_RagB"/>
    <property type="match status" value="1"/>
</dbReference>
<name>A0A4V6BIM5_9BACT</name>
<evidence type="ECO:0000313" key="9">
    <source>
        <dbReference type="EMBL" id="TKT90583.1"/>
    </source>
</evidence>
<keyword evidence="10" id="KW-1185">Reference proteome</keyword>
<dbReference type="SUPFAM" id="SSF48452">
    <property type="entry name" value="TPR-like"/>
    <property type="match status" value="1"/>
</dbReference>
<evidence type="ECO:0000256" key="2">
    <source>
        <dbReference type="ARBA" id="ARBA00006275"/>
    </source>
</evidence>
<dbReference type="InterPro" id="IPR033985">
    <property type="entry name" value="SusD-like_N"/>
</dbReference>
<dbReference type="Proteomes" id="UP000304900">
    <property type="component" value="Unassembled WGS sequence"/>
</dbReference>